<dbReference type="OrthoDB" id="9930272at2759"/>
<protein>
    <recommendedName>
        <fullName evidence="3">Propeller</fullName>
    </recommendedName>
</protein>
<dbReference type="AlphaFoldDB" id="W2SLZ0"/>
<dbReference type="Proteomes" id="UP000053676">
    <property type="component" value="Unassembled WGS sequence"/>
</dbReference>
<accession>W2SLZ0</accession>
<sequence>YIYLCRQDSEIFVYRPTRRNFVTISIPSTSQAVVSLCGTRENLSLIDSAGKVFHCDGESPNWVAETDLPDCVCSIAQSKLARWAITCTGALFIKQAGSNIWNSVIAPADVESKVVPAQTYHTSELYSLAVGDNVVWALDSSGQLLRLRGLAAGNPAGNYWRPISQAVFREISVDAQSELWAIDMENRLVRHLSDVYVPEQLFTNEAQSPFELI</sequence>
<feature type="non-terminal residue" evidence="1">
    <location>
        <position position="1"/>
    </location>
</feature>
<evidence type="ECO:0000313" key="2">
    <source>
        <dbReference type="Proteomes" id="UP000053676"/>
    </source>
</evidence>
<dbReference type="EMBL" id="KI668932">
    <property type="protein sequence ID" value="ETN70558.1"/>
    <property type="molecule type" value="Genomic_DNA"/>
</dbReference>
<organism evidence="1 2">
    <name type="scientific">Necator americanus</name>
    <name type="common">Human hookworm</name>
    <dbReference type="NCBI Taxonomy" id="51031"/>
    <lineage>
        <taxon>Eukaryota</taxon>
        <taxon>Metazoa</taxon>
        <taxon>Ecdysozoa</taxon>
        <taxon>Nematoda</taxon>
        <taxon>Chromadorea</taxon>
        <taxon>Rhabditida</taxon>
        <taxon>Rhabditina</taxon>
        <taxon>Rhabditomorpha</taxon>
        <taxon>Strongyloidea</taxon>
        <taxon>Ancylostomatidae</taxon>
        <taxon>Bunostominae</taxon>
        <taxon>Necator</taxon>
    </lineage>
</organism>
<evidence type="ECO:0008006" key="3">
    <source>
        <dbReference type="Google" id="ProtNLM"/>
    </source>
</evidence>
<dbReference type="KEGG" id="nai:NECAME_14688"/>
<dbReference type="STRING" id="51031.W2SLZ0"/>
<keyword evidence="2" id="KW-1185">Reference proteome</keyword>
<name>W2SLZ0_NECAM</name>
<proteinExistence type="predicted"/>
<evidence type="ECO:0000313" key="1">
    <source>
        <dbReference type="EMBL" id="ETN70558.1"/>
    </source>
</evidence>
<gene>
    <name evidence="1" type="ORF">NECAME_14688</name>
</gene>
<reference evidence="2" key="1">
    <citation type="journal article" date="2014" name="Nat. Genet.">
        <title>Genome of the human hookworm Necator americanus.</title>
        <authorList>
            <person name="Tang Y.T."/>
            <person name="Gao X."/>
            <person name="Rosa B.A."/>
            <person name="Abubucker S."/>
            <person name="Hallsworth-Pepin K."/>
            <person name="Martin J."/>
            <person name="Tyagi R."/>
            <person name="Heizer E."/>
            <person name="Zhang X."/>
            <person name="Bhonagiri-Palsikar V."/>
            <person name="Minx P."/>
            <person name="Warren W.C."/>
            <person name="Wang Q."/>
            <person name="Zhan B."/>
            <person name="Hotez P.J."/>
            <person name="Sternberg P.W."/>
            <person name="Dougall A."/>
            <person name="Gaze S.T."/>
            <person name="Mulvenna J."/>
            <person name="Sotillo J."/>
            <person name="Ranganathan S."/>
            <person name="Rabelo E.M."/>
            <person name="Wilson R.K."/>
            <person name="Felgner P.L."/>
            <person name="Bethony J."/>
            <person name="Hawdon J.M."/>
            <person name="Gasser R.B."/>
            <person name="Loukas A."/>
            <person name="Mitreva M."/>
        </authorList>
    </citation>
    <scope>NUCLEOTIDE SEQUENCE [LARGE SCALE GENOMIC DNA]</scope>
</reference>